<feature type="chain" id="PRO_5041381532" description="Extracellular serine-rich protein" evidence="3">
    <location>
        <begin position="19"/>
        <end position="435"/>
    </location>
</feature>
<feature type="compositionally biased region" description="Low complexity" evidence="1">
    <location>
        <begin position="200"/>
        <end position="218"/>
    </location>
</feature>
<dbReference type="InterPro" id="IPR052953">
    <property type="entry name" value="Ser-rich/MCO-related"/>
</dbReference>
<evidence type="ECO:0008006" key="6">
    <source>
        <dbReference type="Google" id="ProtNLM"/>
    </source>
</evidence>
<dbReference type="PANTHER" id="PTHR34883:SF8">
    <property type="entry name" value="EXTRACELLULAR SERINE-RICH PROTEIN (AFU_ORTHOLOGUE AFUA_6G00670)"/>
    <property type="match status" value="1"/>
</dbReference>
<evidence type="ECO:0000256" key="2">
    <source>
        <dbReference type="SAM" id="Phobius"/>
    </source>
</evidence>
<proteinExistence type="predicted"/>
<dbReference type="InterPro" id="IPR008972">
    <property type="entry name" value="Cupredoxin"/>
</dbReference>
<feature type="region of interest" description="Disordered" evidence="1">
    <location>
        <begin position="175"/>
        <end position="218"/>
    </location>
</feature>
<gene>
    <name evidence="4" type="ORF">B0T18DRAFT_386129</name>
</gene>
<keyword evidence="2" id="KW-0472">Membrane</keyword>
<evidence type="ECO:0000313" key="5">
    <source>
        <dbReference type="Proteomes" id="UP001172155"/>
    </source>
</evidence>
<dbReference type="SUPFAM" id="SSF49503">
    <property type="entry name" value="Cupredoxins"/>
    <property type="match status" value="1"/>
</dbReference>
<evidence type="ECO:0000256" key="3">
    <source>
        <dbReference type="SAM" id="SignalP"/>
    </source>
</evidence>
<comment type="caution">
    <text evidence="4">The sequence shown here is derived from an EMBL/GenBank/DDBJ whole genome shotgun (WGS) entry which is preliminary data.</text>
</comment>
<protein>
    <recommendedName>
        <fullName evidence="6">Extracellular serine-rich protein</fullName>
    </recommendedName>
</protein>
<dbReference type="Proteomes" id="UP001172155">
    <property type="component" value="Unassembled WGS sequence"/>
</dbReference>
<feature type="signal peptide" evidence="3">
    <location>
        <begin position="1"/>
        <end position="18"/>
    </location>
</feature>
<feature type="compositionally biased region" description="Polar residues" evidence="1">
    <location>
        <begin position="365"/>
        <end position="388"/>
    </location>
</feature>
<dbReference type="EMBL" id="JAUKUD010000001">
    <property type="protein sequence ID" value="KAK0754221.1"/>
    <property type="molecule type" value="Genomic_DNA"/>
</dbReference>
<feature type="compositionally biased region" description="Polar residues" evidence="1">
    <location>
        <begin position="282"/>
        <end position="301"/>
    </location>
</feature>
<dbReference type="CDD" id="cd00920">
    <property type="entry name" value="Cupredoxin"/>
    <property type="match status" value="1"/>
</dbReference>
<keyword evidence="5" id="KW-1185">Reference proteome</keyword>
<accession>A0AA40FBF9</accession>
<dbReference type="PANTHER" id="PTHR34883">
    <property type="entry name" value="SERINE-RICH PROTEIN, PUTATIVE-RELATED-RELATED"/>
    <property type="match status" value="1"/>
</dbReference>
<feature type="compositionally biased region" description="Polar residues" evidence="1">
    <location>
        <begin position="421"/>
        <end position="435"/>
    </location>
</feature>
<name>A0AA40FBF9_9PEZI</name>
<evidence type="ECO:0000256" key="1">
    <source>
        <dbReference type="SAM" id="MobiDB-lite"/>
    </source>
</evidence>
<keyword evidence="2" id="KW-1133">Transmembrane helix</keyword>
<evidence type="ECO:0000313" key="4">
    <source>
        <dbReference type="EMBL" id="KAK0754221.1"/>
    </source>
</evidence>
<reference evidence="4" key="1">
    <citation type="submission" date="2023-06" db="EMBL/GenBank/DDBJ databases">
        <title>Genome-scale phylogeny and comparative genomics of the fungal order Sordariales.</title>
        <authorList>
            <consortium name="Lawrence Berkeley National Laboratory"/>
            <person name="Hensen N."/>
            <person name="Bonometti L."/>
            <person name="Westerberg I."/>
            <person name="Brannstrom I.O."/>
            <person name="Guillou S."/>
            <person name="Cros-Aarteil S."/>
            <person name="Calhoun S."/>
            <person name="Haridas S."/>
            <person name="Kuo A."/>
            <person name="Mondo S."/>
            <person name="Pangilinan J."/>
            <person name="Riley R."/>
            <person name="LaButti K."/>
            <person name="Andreopoulos B."/>
            <person name="Lipzen A."/>
            <person name="Chen C."/>
            <person name="Yanf M."/>
            <person name="Daum C."/>
            <person name="Ng V."/>
            <person name="Clum A."/>
            <person name="Steindorff A."/>
            <person name="Ohm R."/>
            <person name="Martin F."/>
            <person name="Silar P."/>
            <person name="Natvig D."/>
            <person name="Lalanne C."/>
            <person name="Gautier V."/>
            <person name="Ament-velasquez S.L."/>
            <person name="Kruys A."/>
            <person name="Hutchinson M.I."/>
            <person name="Powell A.J."/>
            <person name="Barry K."/>
            <person name="Miller A.N."/>
            <person name="Grigoriev I.V."/>
            <person name="Debuchy R."/>
            <person name="Gladieux P."/>
            <person name="Thoren M.H."/>
            <person name="Johannesson H."/>
        </authorList>
    </citation>
    <scope>NUCLEOTIDE SEQUENCE</scope>
    <source>
        <strain evidence="4">SMH3187-1</strain>
    </source>
</reference>
<keyword evidence="3" id="KW-0732">Signal</keyword>
<sequence>MLKACLLATAAMTTIVFAQSTVDASNPSTTSTSSSPSSSASASSKIVEISVGAELHKFVPDQVVANPGDTIRFSFYPTGHRVARAEFKNPCIPYEMTGALKKGFYSGVFNPNVITTPAPFYDVLVNDTEPIFFYCGAPGSCKEYSMVGVVNPTKDKTLAIQKEYAANSTIQLLPGDPWPSETASNPSDPKNAVPGAGTETSPTSNPSSNSSSSSSSSSSLGTGAIAGISIGAAAVVLLGAALIYLCGRRGGLERAYRKTHSAPGIIPGGMIENKYNDPKSPGATTMASSYDPYRSSTQPSQHLGYGGTPAAPHSPGMAGYAGTPPPPHSPGMAGYAAHPSAPSTHGYYAPPMSEAGTYNPHQAPYHNNGQHSPSPLASPQFHQTTFQPHTAPPAELAAAVEYPTTNSPPPQYPQAERRDSFTTGSENQFRSGKSN</sequence>
<feature type="transmembrane region" description="Helical" evidence="2">
    <location>
        <begin position="220"/>
        <end position="247"/>
    </location>
</feature>
<organism evidence="4 5">
    <name type="scientific">Schizothecium vesticola</name>
    <dbReference type="NCBI Taxonomy" id="314040"/>
    <lineage>
        <taxon>Eukaryota</taxon>
        <taxon>Fungi</taxon>
        <taxon>Dikarya</taxon>
        <taxon>Ascomycota</taxon>
        <taxon>Pezizomycotina</taxon>
        <taxon>Sordariomycetes</taxon>
        <taxon>Sordariomycetidae</taxon>
        <taxon>Sordariales</taxon>
        <taxon>Schizotheciaceae</taxon>
        <taxon>Schizothecium</taxon>
    </lineage>
</organism>
<dbReference type="Gene3D" id="2.60.40.420">
    <property type="entry name" value="Cupredoxins - blue copper proteins"/>
    <property type="match status" value="1"/>
</dbReference>
<feature type="region of interest" description="Disordered" evidence="1">
    <location>
        <begin position="279"/>
        <end position="435"/>
    </location>
</feature>
<dbReference type="AlphaFoldDB" id="A0AA40FBF9"/>
<keyword evidence="2" id="KW-0812">Transmembrane</keyword>